<proteinExistence type="predicted"/>
<gene>
    <name evidence="1" type="ORF">B296_00034708</name>
</gene>
<comment type="caution">
    <text evidence="1">The sequence shown here is derived from an EMBL/GenBank/DDBJ whole genome shotgun (WGS) entry which is preliminary data.</text>
</comment>
<name>A0A427A7R4_ENSVE</name>
<sequence length="72" mass="8636">MDRAMYTRGKSWGTQWRTRESINYIVGVRFKTWWVSLPKGSARRIRPANARLVWRYGRYDIGSRWLVPVMTS</sequence>
<evidence type="ECO:0000313" key="1">
    <source>
        <dbReference type="EMBL" id="RRT72254.1"/>
    </source>
</evidence>
<dbReference type="Proteomes" id="UP000287651">
    <property type="component" value="Unassembled WGS sequence"/>
</dbReference>
<dbReference type="EMBL" id="AMZH03003458">
    <property type="protein sequence ID" value="RRT72254.1"/>
    <property type="molecule type" value="Genomic_DNA"/>
</dbReference>
<organism evidence="1 2">
    <name type="scientific">Ensete ventricosum</name>
    <name type="common">Abyssinian banana</name>
    <name type="synonym">Musa ensete</name>
    <dbReference type="NCBI Taxonomy" id="4639"/>
    <lineage>
        <taxon>Eukaryota</taxon>
        <taxon>Viridiplantae</taxon>
        <taxon>Streptophyta</taxon>
        <taxon>Embryophyta</taxon>
        <taxon>Tracheophyta</taxon>
        <taxon>Spermatophyta</taxon>
        <taxon>Magnoliopsida</taxon>
        <taxon>Liliopsida</taxon>
        <taxon>Zingiberales</taxon>
        <taxon>Musaceae</taxon>
        <taxon>Ensete</taxon>
    </lineage>
</organism>
<protein>
    <submittedName>
        <fullName evidence="1">Uncharacterized protein</fullName>
    </submittedName>
</protein>
<reference evidence="1 2" key="1">
    <citation type="journal article" date="2014" name="Agronomy (Basel)">
        <title>A Draft Genome Sequence for Ensete ventricosum, the Drought-Tolerant Tree Against Hunger.</title>
        <authorList>
            <person name="Harrison J."/>
            <person name="Moore K.A."/>
            <person name="Paszkiewicz K."/>
            <person name="Jones T."/>
            <person name="Grant M."/>
            <person name="Ambacheew D."/>
            <person name="Muzemil S."/>
            <person name="Studholme D.J."/>
        </authorList>
    </citation>
    <scope>NUCLEOTIDE SEQUENCE [LARGE SCALE GENOMIC DNA]</scope>
</reference>
<accession>A0A427A7R4</accession>
<evidence type="ECO:0000313" key="2">
    <source>
        <dbReference type="Proteomes" id="UP000287651"/>
    </source>
</evidence>
<dbReference type="AlphaFoldDB" id="A0A427A7R4"/>